<dbReference type="Pfam" id="PF22725">
    <property type="entry name" value="GFO_IDH_MocA_C3"/>
    <property type="match status" value="1"/>
</dbReference>
<dbReference type="Gene3D" id="3.40.50.720">
    <property type="entry name" value="NAD(P)-binding Rossmann-like Domain"/>
    <property type="match status" value="1"/>
</dbReference>
<evidence type="ECO:0000256" key="3">
    <source>
        <dbReference type="ARBA" id="ARBA00038984"/>
    </source>
</evidence>
<comment type="similarity">
    <text evidence="1">Belongs to the Gfo/Idh/MocA family.</text>
</comment>
<evidence type="ECO:0000256" key="2">
    <source>
        <dbReference type="ARBA" id="ARBA00023002"/>
    </source>
</evidence>
<dbReference type="InterPro" id="IPR036291">
    <property type="entry name" value="NAD(P)-bd_dom_sf"/>
</dbReference>
<dbReference type="GO" id="GO:0047837">
    <property type="term" value="F:D-xylose 1-dehydrogenase (NADP+) activity"/>
    <property type="evidence" value="ECO:0007669"/>
    <property type="project" value="UniProtKB-EC"/>
</dbReference>
<keyword evidence="2" id="KW-0560">Oxidoreductase</keyword>
<accession>A0A061H7W2</accession>
<feature type="domain" description="Gfo/Idh/MocA-like oxidoreductase N-terminal" evidence="6">
    <location>
        <begin position="57"/>
        <end position="147"/>
    </location>
</feature>
<dbReference type="EMBL" id="KE361643">
    <property type="protein sequence ID" value="EPQ26696.1"/>
    <property type="molecule type" value="Genomic_DNA"/>
</dbReference>
<name>A0A061H7W2_9BASI</name>
<dbReference type="eggNOG" id="KOG2741">
    <property type="taxonomic scope" value="Eukaryota"/>
</dbReference>
<dbReference type="SUPFAM" id="SSF55347">
    <property type="entry name" value="Glyceraldehyde-3-phosphate dehydrogenase-like, C-terminal domain"/>
    <property type="match status" value="1"/>
</dbReference>
<dbReference type="InterPro" id="IPR050984">
    <property type="entry name" value="Gfo/Idh/MocA_domain"/>
</dbReference>
<evidence type="ECO:0000313" key="9">
    <source>
        <dbReference type="Proteomes" id="UP000053664"/>
    </source>
</evidence>
<comment type="catalytic activity">
    <reaction evidence="5">
        <text>D-xylose + NADP(+) = D-xylono-1,5-lactone + NADPH + H(+)</text>
        <dbReference type="Rhea" id="RHEA:22000"/>
        <dbReference type="ChEBI" id="CHEBI:15378"/>
        <dbReference type="ChEBI" id="CHEBI:15867"/>
        <dbReference type="ChEBI" id="CHEBI:53455"/>
        <dbReference type="ChEBI" id="CHEBI:57783"/>
        <dbReference type="ChEBI" id="CHEBI:58349"/>
        <dbReference type="EC" id="1.1.1.179"/>
    </reaction>
</comment>
<dbReference type="PANTHER" id="PTHR22604:SF105">
    <property type="entry name" value="TRANS-1,2-DIHYDROBENZENE-1,2-DIOL DEHYDROGENASE"/>
    <property type="match status" value="1"/>
</dbReference>
<dbReference type="Pfam" id="PF01408">
    <property type="entry name" value="GFO_IDH_MocA"/>
    <property type="match status" value="1"/>
</dbReference>
<evidence type="ECO:0000256" key="1">
    <source>
        <dbReference type="ARBA" id="ARBA00010928"/>
    </source>
</evidence>
<dbReference type="SUPFAM" id="SSF51735">
    <property type="entry name" value="NAD(P)-binding Rossmann-fold domains"/>
    <property type="match status" value="1"/>
</dbReference>
<dbReference type="EC" id="1.1.1.179" evidence="3"/>
<dbReference type="Proteomes" id="UP000053664">
    <property type="component" value="Unassembled WGS sequence"/>
</dbReference>
<gene>
    <name evidence="8" type="ORF">PFL1_05675</name>
</gene>
<organism evidence="8 9">
    <name type="scientific">Pseudozyma flocculosa PF-1</name>
    <dbReference type="NCBI Taxonomy" id="1277687"/>
    <lineage>
        <taxon>Eukaryota</taxon>
        <taxon>Fungi</taxon>
        <taxon>Dikarya</taxon>
        <taxon>Basidiomycota</taxon>
        <taxon>Ustilaginomycotina</taxon>
        <taxon>Ustilaginomycetes</taxon>
        <taxon>Ustilaginales</taxon>
        <taxon>Ustilaginaceae</taxon>
        <taxon>Pseudozyma</taxon>
    </lineage>
</organism>
<dbReference type="KEGG" id="pfp:PFL1_05675"/>
<sequence>MPSDGSSNKRVMRWGILAPGGIAETFVGDLQLDPATRGVTDVAHRVVAVGSASGQKKADDFVKRMYTTKEQVEEAKAIRTYGSYDELVRDADVEIMYIASPQSHHYQQIKLCLNAGKHVLCEKPITINAEQIRKLSALSKAKNLFFMEARWTKFMDIFREIVKLVHEDKILGHVYRVHSDFGQELPEDHRLYFPELGGGGLLDCGIYPLTYLTALLWDHPDNQRARPRVTGSMRISPKFKVDEDSTGVLQFDKINATGILTVNMRVDLHRPAFHTIIQGDKGDILVHGTHTSRPTAYSIVLKGQKPVTKEPHIPGHGFFWEADECARCIVAGKLESPVVSHEESIFAMEIMDEIRKQGGLQFPEQIERAD</sequence>
<dbReference type="GeneID" id="19319762"/>
<dbReference type="InterPro" id="IPR055170">
    <property type="entry name" value="GFO_IDH_MocA-like_dom"/>
</dbReference>
<feature type="domain" description="GFO/IDH/MocA-like oxidoreductase" evidence="7">
    <location>
        <begin position="162"/>
        <end position="284"/>
    </location>
</feature>
<evidence type="ECO:0000256" key="5">
    <source>
        <dbReference type="ARBA" id="ARBA00049233"/>
    </source>
</evidence>
<dbReference type="InterPro" id="IPR000683">
    <property type="entry name" value="Gfo/Idh/MocA-like_OxRdtase_N"/>
</dbReference>
<proteinExistence type="inferred from homology"/>
<dbReference type="PANTHER" id="PTHR22604">
    <property type="entry name" value="OXIDOREDUCTASES"/>
    <property type="match status" value="1"/>
</dbReference>
<protein>
    <recommendedName>
        <fullName evidence="3">D-xylose 1-dehydrogenase (NADP(+), D-xylono-1,5-lactone-forming)</fullName>
        <ecNumber evidence="3">1.1.1.179</ecNumber>
    </recommendedName>
    <alternativeName>
        <fullName evidence="4">D-xylose-NADP dehydrogenase</fullName>
    </alternativeName>
</protein>
<evidence type="ECO:0000256" key="4">
    <source>
        <dbReference type="ARBA" id="ARBA00042988"/>
    </source>
</evidence>
<dbReference type="GO" id="GO:0000166">
    <property type="term" value="F:nucleotide binding"/>
    <property type="evidence" value="ECO:0007669"/>
    <property type="project" value="InterPro"/>
</dbReference>
<dbReference type="HOGENOM" id="CLU_023194_7_2_1"/>
<evidence type="ECO:0000259" key="7">
    <source>
        <dbReference type="Pfam" id="PF22725"/>
    </source>
</evidence>
<evidence type="ECO:0000259" key="6">
    <source>
        <dbReference type="Pfam" id="PF01408"/>
    </source>
</evidence>
<dbReference type="Gene3D" id="3.30.360.10">
    <property type="entry name" value="Dihydrodipicolinate Reductase, domain 2"/>
    <property type="match status" value="1"/>
</dbReference>
<reference evidence="8 9" key="1">
    <citation type="journal article" date="2013" name="Plant Cell">
        <title>The transition from a phytopathogenic smut ancestor to an anamorphic biocontrol agent deciphered by comparative whole-genome analysis.</title>
        <authorList>
            <person name="Lefebvre F."/>
            <person name="Joly D.L."/>
            <person name="Labbe C."/>
            <person name="Teichmann B."/>
            <person name="Linning R."/>
            <person name="Belzile F."/>
            <person name="Bakkeren G."/>
            <person name="Belanger R.R."/>
        </authorList>
    </citation>
    <scope>NUCLEOTIDE SEQUENCE [LARGE SCALE GENOMIC DNA]</scope>
    <source>
        <strain evidence="8 9">PF-1</strain>
    </source>
</reference>
<evidence type="ECO:0000313" key="8">
    <source>
        <dbReference type="EMBL" id="EPQ26696.1"/>
    </source>
</evidence>
<dbReference type="AlphaFoldDB" id="A0A061H7W2"/>
<dbReference type="RefSeq" id="XP_007881402.1">
    <property type="nucleotide sequence ID" value="XM_007883211.1"/>
</dbReference>